<gene>
    <name evidence="8" type="ORF">AV926_10420</name>
</gene>
<evidence type="ECO:0000313" key="9">
    <source>
        <dbReference type="Proteomes" id="UP000076630"/>
    </source>
</evidence>
<keyword evidence="9" id="KW-1185">Reference proteome</keyword>
<dbReference type="PANTHER" id="PTHR24421:SF10">
    <property type="entry name" value="NITRATE_NITRITE SENSOR PROTEIN NARQ"/>
    <property type="match status" value="1"/>
</dbReference>
<comment type="caution">
    <text evidence="8">The sequence shown here is derived from an EMBL/GenBank/DDBJ whole genome shotgun (WGS) entry which is preliminary data.</text>
</comment>
<dbReference type="InterPro" id="IPR050482">
    <property type="entry name" value="Sensor_HK_TwoCompSys"/>
</dbReference>
<dbReference type="InterPro" id="IPR004358">
    <property type="entry name" value="Sig_transdc_His_kin-like_C"/>
</dbReference>
<comment type="catalytic activity">
    <reaction evidence="1">
        <text>ATP + protein L-histidine = ADP + protein N-phospho-L-histidine.</text>
        <dbReference type="EC" id="2.7.13.3"/>
    </reaction>
</comment>
<dbReference type="SUPFAM" id="SSF55874">
    <property type="entry name" value="ATPase domain of HSP90 chaperone/DNA topoisomerase II/histidine kinase"/>
    <property type="match status" value="1"/>
</dbReference>
<dbReference type="EC" id="2.7.13.3" evidence="2"/>
<keyword evidence="6" id="KW-0812">Transmembrane</keyword>
<keyword evidence="5" id="KW-0902">Two-component regulatory system</keyword>
<dbReference type="PRINTS" id="PR00344">
    <property type="entry name" value="BCTRLSENSOR"/>
</dbReference>
<dbReference type="InterPro" id="IPR036890">
    <property type="entry name" value="HATPase_C_sf"/>
</dbReference>
<dbReference type="InterPro" id="IPR011990">
    <property type="entry name" value="TPR-like_helical_dom_sf"/>
</dbReference>
<organism evidence="8 9">
    <name type="scientific">Myroides marinus</name>
    <dbReference type="NCBI Taxonomy" id="703342"/>
    <lineage>
        <taxon>Bacteria</taxon>
        <taxon>Pseudomonadati</taxon>
        <taxon>Bacteroidota</taxon>
        <taxon>Flavobacteriia</taxon>
        <taxon>Flavobacteriales</taxon>
        <taxon>Flavobacteriaceae</taxon>
        <taxon>Myroides</taxon>
    </lineage>
</organism>
<proteinExistence type="predicted"/>
<dbReference type="AlphaFoldDB" id="A0A161S5V5"/>
<reference evidence="8 9" key="1">
    <citation type="submission" date="2016-01" db="EMBL/GenBank/DDBJ databases">
        <title>Whole genome sequencing of Myroides marinus L41.</title>
        <authorList>
            <person name="Hong K.W."/>
        </authorList>
    </citation>
    <scope>NUCLEOTIDE SEQUENCE [LARGE SCALE GENOMIC DNA]</scope>
    <source>
        <strain evidence="8 9">L41</strain>
    </source>
</reference>
<dbReference type="Proteomes" id="UP000076630">
    <property type="component" value="Unassembled WGS sequence"/>
</dbReference>
<evidence type="ECO:0000256" key="3">
    <source>
        <dbReference type="ARBA" id="ARBA00022679"/>
    </source>
</evidence>
<dbReference type="SMART" id="SM00028">
    <property type="entry name" value="TPR"/>
    <property type="match status" value="4"/>
</dbReference>
<evidence type="ECO:0000256" key="1">
    <source>
        <dbReference type="ARBA" id="ARBA00000085"/>
    </source>
</evidence>
<keyword evidence="3" id="KW-0808">Transferase</keyword>
<keyword evidence="6" id="KW-1133">Transmembrane helix</keyword>
<dbReference type="OrthoDB" id="9760839at2"/>
<keyword evidence="6" id="KW-0472">Membrane</keyword>
<dbReference type="GO" id="GO:0004673">
    <property type="term" value="F:protein histidine kinase activity"/>
    <property type="evidence" value="ECO:0007669"/>
    <property type="project" value="UniProtKB-EC"/>
</dbReference>
<evidence type="ECO:0000256" key="4">
    <source>
        <dbReference type="ARBA" id="ARBA00022777"/>
    </source>
</evidence>
<dbReference type="InterPro" id="IPR005467">
    <property type="entry name" value="His_kinase_dom"/>
</dbReference>
<dbReference type="Gene3D" id="3.30.565.10">
    <property type="entry name" value="Histidine kinase-like ATPase, C-terminal domain"/>
    <property type="match status" value="1"/>
</dbReference>
<evidence type="ECO:0000259" key="7">
    <source>
        <dbReference type="PROSITE" id="PS50109"/>
    </source>
</evidence>
<dbReference type="Pfam" id="PF02518">
    <property type="entry name" value="HATPase_c"/>
    <property type="match status" value="1"/>
</dbReference>
<dbReference type="Gene3D" id="1.25.40.10">
    <property type="entry name" value="Tetratricopeptide repeat domain"/>
    <property type="match status" value="1"/>
</dbReference>
<feature type="transmembrane region" description="Helical" evidence="6">
    <location>
        <begin position="427"/>
        <end position="448"/>
    </location>
</feature>
<dbReference type="GO" id="GO:0000160">
    <property type="term" value="P:phosphorelay signal transduction system"/>
    <property type="evidence" value="ECO:0007669"/>
    <property type="project" value="UniProtKB-KW"/>
</dbReference>
<evidence type="ECO:0000256" key="2">
    <source>
        <dbReference type="ARBA" id="ARBA00012438"/>
    </source>
</evidence>
<dbReference type="PANTHER" id="PTHR24421">
    <property type="entry name" value="NITRATE/NITRITE SENSOR PROTEIN NARX-RELATED"/>
    <property type="match status" value="1"/>
</dbReference>
<evidence type="ECO:0000256" key="5">
    <source>
        <dbReference type="ARBA" id="ARBA00023012"/>
    </source>
</evidence>
<sequence>MILFGYLKLNTRLHYLFVLILCLVLNSCIKKEIKNEGTQNSLKIFIDQYDDYSADSLDVVKRDSVSRIILSLPNSKTNRELTKNFIFKTKCEKEVADYFLKCSLEDKDSLGVGNAYFYIGDYYLRKQMHDSAYSYFIQAENAFDLIKDSISLSKTLLQKAVVLSKNGVFSEAEKQVLHSLNYNTSETPIYHKQMQFMIIGDVFSGLGMLDDATYFYSQALDMLNYDELKSVSSPGINNLKIVYLTSSLGNIYIEQEKYDQADALFNKIIEKYIDSKNLNSERYYAYVAISLANLKMKQHNLSKVYSLLEEAINIGKKNKNRIIIHSAQLSLVEYYYLNGQKELAGPLLDTINTEVKEVGDFKSQLKALELYIAYAGGDSSKYFEDYIEIGKLFKGETNLVKNNFIRIKAETAKLLKLNRQLSDKNKLLTVIGACLFVIICSILVIYLYRSKMKEVRLIKMFQRDTEQYYNSVINIQNYLNLVKDRERSSMAKELNDGVLNRLFATRFSLIQLGEKEIESKKSILIDEILEVERYIRDISHTIVNEQTIEIQGVEQLIRELVLVYSKESTIKFKVEIDPLLDIESLSHQKKINIYRSIQEMLQNVLIHSKCNICTIYFGYKTPSLLELKIVDNGKGFDSRVTKKGTGLLNIKERIELINGKVFIISKIGGGTTFLFVIPIS</sequence>
<evidence type="ECO:0000313" key="8">
    <source>
        <dbReference type="EMBL" id="KZE80269.1"/>
    </source>
</evidence>
<feature type="domain" description="Histidine kinase" evidence="7">
    <location>
        <begin position="524"/>
        <end position="680"/>
    </location>
</feature>
<dbReference type="CDD" id="cd16917">
    <property type="entry name" value="HATPase_UhpB-NarQ-NarX-like"/>
    <property type="match status" value="1"/>
</dbReference>
<dbReference type="InterPro" id="IPR003594">
    <property type="entry name" value="HATPase_dom"/>
</dbReference>
<dbReference type="InterPro" id="IPR019734">
    <property type="entry name" value="TPR_rpt"/>
</dbReference>
<accession>A0A161S5V5</accession>
<dbReference type="PROSITE" id="PS50109">
    <property type="entry name" value="HIS_KIN"/>
    <property type="match status" value="1"/>
</dbReference>
<dbReference type="EMBL" id="LQNU01000057">
    <property type="protein sequence ID" value="KZE80269.1"/>
    <property type="molecule type" value="Genomic_DNA"/>
</dbReference>
<keyword evidence="4" id="KW-0418">Kinase</keyword>
<dbReference type="SUPFAM" id="SSF48452">
    <property type="entry name" value="TPR-like"/>
    <property type="match status" value="2"/>
</dbReference>
<evidence type="ECO:0000256" key="6">
    <source>
        <dbReference type="SAM" id="Phobius"/>
    </source>
</evidence>
<name>A0A161S5V5_9FLAO</name>
<protein>
    <recommendedName>
        <fullName evidence="2">histidine kinase</fullName>
        <ecNumber evidence="2">2.7.13.3</ecNumber>
    </recommendedName>
</protein>